<dbReference type="InterPro" id="IPR038109">
    <property type="entry name" value="DNA_bind_recomb_sf"/>
</dbReference>
<dbReference type="SUPFAM" id="SSF53041">
    <property type="entry name" value="Resolvase-like"/>
    <property type="match status" value="1"/>
</dbReference>
<dbReference type="InterPro" id="IPR006119">
    <property type="entry name" value="Resolv_N"/>
</dbReference>
<proteinExistence type="predicted"/>
<dbReference type="InterPro" id="IPR050639">
    <property type="entry name" value="SSR_resolvase"/>
</dbReference>
<dbReference type="CDD" id="cd00338">
    <property type="entry name" value="Ser_Recombinase"/>
    <property type="match status" value="1"/>
</dbReference>
<accession>A0A7W7RME5</accession>
<protein>
    <submittedName>
        <fullName evidence="3">DNA invertase Pin-like site-specific DNA recombinase</fullName>
    </submittedName>
</protein>
<dbReference type="PROSITE" id="PS51736">
    <property type="entry name" value="RECOMBINASES_3"/>
    <property type="match status" value="1"/>
</dbReference>
<keyword evidence="4" id="KW-1185">Reference proteome</keyword>
<dbReference type="PANTHER" id="PTHR30461">
    <property type="entry name" value="DNA-INVERTASE FROM LAMBDOID PROPHAGE"/>
    <property type="match status" value="1"/>
</dbReference>
<dbReference type="InterPro" id="IPR011109">
    <property type="entry name" value="DNA_bind_recombinase_dom"/>
</dbReference>
<dbReference type="Gene3D" id="3.90.1750.20">
    <property type="entry name" value="Putative Large Serine Recombinase, Chain B, Domain 2"/>
    <property type="match status" value="1"/>
</dbReference>
<name>A0A7W7RME5_9ACTN</name>
<dbReference type="AlphaFoldDB" id="A0A7W7RME5"/>
<feature type="domain" description="Resolvase/invertase-type recombinase catalytic" evidence="1">
    <location>
        <begin position="10"/>
        <end position="157"/>
    </location>
</feature>
<reference evidence="3 4" key="1">
    <citation type="submission" date="2020-08" db="EMBL/GenBank/DDBJ databases">
        <title>Sequencing the genomes of 1000 actinobacteria strains.</title>
        <authorList>
            <person name="Klenk H.-P."/>
        </authorList>
    </citation>
    <scope>NUCLEOTIDE SEQUENCE [LARGE SCALE GENOMIC DNA]</scope>
    <source>
        <strain evidence="3 4">DSM 102030</strain>
    </source>
</reference>
<dbReference type="SMART" id="SM00857">
    <property type="entry name" value="Resolvase"/>
    <property type="match status" value="1"/>
</dbReference>
<dbReference type="GO" id="GO:0000150">
    <property type="term" value="F:DNA strand exchange activity"/>
    <property type="evidence" value="ECO:0007669"/>
    <property type="project" value="InterPro"/>
</dbReference>
<organism evidence="3 4">
    <name type="scientific">Lipingzhangella halophila</name>
    <dbReference type="NCBI Taxonomy" id="1783352"/>
    <lineage>
        <taxon>Bacteria</taxon>
        <taxon>Bacillati</taxon>
        <taxon>Actinomycetota</taxon>
        <taxon>Actinomycetes</taxon>
        <taxon>Streptosporangiales</taxon>
        <taxon>Nocardiopsidaceae</taxon>
        <taxon>Lipingzhangella</taxon>
    </lineage>
</organism>
<dbReference type="GO" id="GO:0003677">
    <property type="term" value="F:DNA binding"/>
    <property type="evidence" value="ECO:0007669"/>
    <property type="project" value="InterPro"/>
</dbReference>
<dbReference type="EMBL" id="JACHJT010000001">
    <property type="protein sequence ID" value="MBB4934253.1"/>
    <property type="molecule type" value="Genomic_DNA"/>
</dbReference>
<feature type="domain" description="Recombinase" evidence="2">
    <location>
        <begin position="165"/>
        <end position="268"/>
    </location>
</feature>
<sequence length="481" mass="53380">MEITAQSTPRAALYQRISSATDDLGVTRQEQDNRALAERIGVDIVDTYTDNNRSAYTPGKPRTQWDRLVGDIKAGRVTALIGWAPDRFTRQTRELEDLIDVIEEHSVALHTVTAGVWDLTTPAGRMVARQIGAVARYESELKSQRIKRQKEQAHAAGKWIGGARLYGYAPGMKGLVAEEAERVKDAARRVLAGETTGAIVAEWNSAGVVAARGTHWTVQSLRQLLTNPRIAGRATYKGEVTGPGWWPRIITPEQSEKLIRLYANPARRTNHAGTARKHELSGFLRCALPGEHETAHACASRMKAHAHHDYRRKTKSLVYRCDRTRAGACGKRVVSAAPVERIVLAELFATVADSGFLARLAERHRVDPAMVQAVKDDENQLSELADAYGSQQITMKEWLQARGPIEARLTTNRARLNASDPVKALEGFHGTPEELSAQWETLTLSRKRAILGAVIEHVDVYPSTTTGRKFDTNRVRIAWRV</sequence>
<evidence type="ECO:0000259" key="2">
    <source>
        <dbReference type="PROSITE" id="PS51737"/>
    </source>
</evidence>
<gene>
    <name evidence="3" type="ORF">F4561_005073</name>
</gene>
<dbReference type="PROSITE" id="PS51737">
    <property type="entry name" value="RECOMBINASE_DNA_BIND"/>
    <property type="match status" value="1"/>
</dbReference>
<dbReference type="Pfam" id="PF07508">
    <property type="entry name" value="Recombinase"/>
    <property type="match status" value="1"/>
</dbReference>
<dbReference type="Gene3D" id="3.40.50.1390">
    <property type="entry name" value="Resolvase, N-terminal catalytic domain"/>
    <property type="match status" value="1"/>
</dbReference>
<comment type="caution">
    <text evidence="3">The sequence shown here is derived from an EMBL/GenBank/DDBJ whole genome shotgun (WGS) entry which is preliminary data.</text>
</comment>
<evidence type="ECO:0000313" key="3">
    <source>
        <dbReference type="EMBL" id="MBB4934253.1"/>
    </source>
</evidence>
<dbReference type="Pfam" id="PF00239">
    <property type="entry name" value="Resolvase"/>
    <property type="match status" value="1"/>
</dbReference>
<dbReference type="RefSeq" id="WP_184582191.1">
    <property type="nucleotide sequence ID" value="NZ_JACHJT010000001.1"/>
</dbReference>
<dbReference type="InterPro" id="IPR036162">
    <property type="entry name" value="Resolvase-like_N_sf"/>
</dbReference>
<evidence type="ECO:0000313" key="4">
    <source>
        <dbReference type="Proteomes" id="UP000523007"/>
    </source>
</evidence>
<dbReference type="PANTHER" id="PTHR30461:SF23">
    <property type="entry name" value="DNA RECOMBINASE-RELATED"/>
    <property type="match status" value="1"/>
</dbReference>
<dbReference type="Proteomes" id="UP000523007">
    <property type="component" value="Unassembled WGS sequence"/>
</dbReference>
<evidence type="ECO:0000259" key="1">
    <source>
        <dbReference type="PROSITE" id="PS51736"/>
    </source>
</evidence>